<dbReference type="PANTHER" id="PTHR46027:SF1">
    <property type="entry name" value="PEROXISOMAL TARGETING SIGNAL 2 RECEPTOR"/>
    <property type="match status" value="1"/>
</dbReference>
<proteinExistence type="inferred from homology"/>
<evidence type="ECO:0000256" key="2">
    <source>
        <dbReference type="ARBA" id="ARBA00004514"/>
    </source>
</evidence>
<evidence type="ECO:0000313" key="13">
    <source>
        <dbReference type="Proteomes" id="UP001162090"/>
    </source>
</evidence>
<dbReference type="Proteomes" id="UP001162090">
    <property type="component" value="Chromosome 2"/>
</dbReference>
<dbReference type="PANTHER" id="PTHR46027">
    <property type="entry name" value="PEROXISOMAL TARGETING SIGNAL 2 RECEPTOR"/>
    <property type="match status" value="1"/>
</dbReference>
<comment type="similarity">
    <text evidence="9">Belongs to the WD repeat peroxin-7 family.</text>
</comment>
<keyword evidence="5 11" id="KW-0853">WD repeat</keyword>
<evidence type="ECO:0000256" key="3">
    <source>
        <dbReference type="ARBA" id="ARBA00022448"/>
    </source>
</evidence>
<evidence type="ECO:0000256" key="8">
    <source>
        <dbReference type="ARBA" id="ARBA00023140"/>
    </source>
</evidence>
<dbReference type="GO" id="GO:0005782">
    <property type="term" value="C:peroxisomal matrix"/>
    <property type="evidence" value="ECO:0007669"/>
    <property type="project" value="UniProtKB-SubCell"/>
</dbReference>
<dbReference type="PROSITE" id="PS00678">
    <property type="entry name" value="WD_REPEATS_1"/>
    <property type="match status" value="2"/>
</dbReference>
<dbReference type="EMBL" id="OX365913">
    <property type="protein sequence ID" value="CAI4055471.1"/>
    <property type="molecule type" value="Genomic_DNA"/>
</dbReference>
<evidence type="ECO:0000256" key="9">
    <source>
        <dbReference type="ARBA" id="ARBA00024017"/>
    </source>
</evidence>
<dbReference type="GO" id="GO:0005053">
    <property type="term" value="F:peroxisome matrix targeting signal-2 binding"/>
    <property type="evidence" value="ECO:0007669"/>
    <property type="project" value="InterPro"/>
</dbReference>
<sequence>MLRYHMQGFSGYGVQYSPFFDNKLAVAAGSNFGLVGNGKLYILEINRDGKIEERNSFLTQDCLFDVAWNESHENQVLVAQGDGTLRLFDTTLKEYPIAIFKEHEREVFSCNWNLVNRQTFLSSSWDGSIKIWSPLRSQSLMSLTPRPLEITKMVDPLNAILSNKKKNFTGISQNKNCVYQAQFSPHDQNLVISCSGNSYASLFDIRLPPSRSQTNFLVHSGLEALTCDFNKYRPYVIATGGVDNAIRIWDIRMLKTSGSATTGRPTHTSSHNSACINEIPNAHGLAIRKVTWSPHHSNILMSASYDMTCRVWKDLSNDGAKETYKTNSTDTGKGCLSNFTQHSEFVFGIDWSLWGKPGYVASTAWDGNLFVWNGLGY</sequence>
<feature type="repeat" description="WD" evidence="11">
    <location>
        <begin position="237"/>
        <end position="259"/>
    </location>
</feature>
<evidence type="ECO:0000256" key="6">
    <source>
        <dbReference type="ARBA" id="ARBA00022737"/>
    </source>
</evidence>
<dbReference type="InterPro" id="IPR020472">
    <property type="entry name" value="WD40_PAC1"/>
</dbReference>
<keyword evidence="8" id="KW-0576">Peroxisome</keyword>
<dbReference type="GO" id="GO:0016558">
    <property type="term" value="P:protein import into peroxisome matrix"/>
    <property type="evidence" value="ECO:0007669"/>
    <property type="project" value="InterPro"/>
</dbReference>
<dbReference type="Gene3D" id="2.130.10.10">
    <property type="entry name" value="YVTN repeat-like/Quinoprotein amine dehydrogenase"/>
    <property type="match status" value="1"/>
</dbReference>
<evidence type="ECO:0000256" key="10">
    <source>
        <dbReference type="ARBA" id="ARBA00032565"/>
    </source>
</evidence>
<feature type="repeat" description="WD" evidence="11">
    <location>
        <begin position="100"/>
        <end position="142"/>
    </location>
</feature>
<reference evidence="12" key="1">
    <citation type="submission" date="2022-10" db="EMBL/GenBank/DDBJ databases">
        <authorList>
            <person name="Byrne P K."/>
        </authorList>
    </citation>
    <scope>NUCLEOTIDE SEQUENCE</scope>
    <source>
        <strain evidence="12">CBS7001</strain>
    </source>
</reference>
<dbReference type="Pfam" id="PF00400">
    <property type="entry name" value="WD40"/>
    <property type="match status" value="4"/>
</dbReference>
<dbReference type="SUPFAM" id="SSF50978">
    <property type="entry name" value="WD40 repeat-like"/>
    <property type="match status" value="1"/>
</dbReference>
<dbReference type="GO" id="GO:0005829">
    <property type="term" value="C:cytosol"/>
    <property type="evidence" value="ECO:0007669"/>
    <property type="project" value="UniProtKB-SubCell"/>
</dbReference>
<evidence type="ECO:0000256" key="5">
    <source>
        <dbReference type="ARBA" id="ARBA00022574"/>
    </source>
</evidence>
<keyword evidence="3" id="KW-0813">Transport</keyword>
<evidence type="ECO:0000256" key="1">
    <source>
        <dbReference type="ARBA" id="ARBA00004253"/>
    </source>
</evidence>
<dbReference type="InterPro" id="IPR036322">
    <property type="entry name" value="WD40_repeat_dom_sf"/>
</dbReference>
<name>A0AA35NP72_SACUV</name>
<accession>A0AA35NP72</accession>
<keyword evidence="6" id="KW-0677">Repeat</keyword>
<dbReference type="InterPro" id="IPR001680">
    <property type="entry name" value="WD40_rpt"/>
</dbReference>
<protein>
    <recommendedName>
        <fullName evidence="10">Peroxin-7</fullName>
    </recommendedName>
</protein>
<evidence type="ECO:0000313" key="12">
    <source>
        <dbReference type="EMBL" id="CAI4055471.1"/>
    </source>
</evidence>
<dbReference type="FunFam" id="2.130.10.10:FF:000538">
    <property type="entry name" value="Peroxisomal targeting signal 2 receptor"/>
    <property type="match status" value="1"/>
</dbReference>
<feature type="repeat" description="WD" evidence="11">
    <location>
        <begin position="280"/>
        <end position="313"/>
    </location>
</feature>
<evidence type="ECO:0000256" key="11">
    <source>
        <dbReference type="PROSITE-ProRule" id="PRU00221"/>
    </source>
</evidence>
<dbReference type="PRINTS" id="PR00320">
    <property type="entry name" value="GPROTEINBRPT"/>
</dbReference>
<comment type="subcellular location">
    <subcellularLocation>
        <location evidence="2">Cytoplasm</location>
        <location evidence="2">Cytosol</location>
    </subcellularLocation>
    <subcellularLocation>
        <location evidence="1">Peroxisome matrix</location>
    </subcellularLocation>
</comment>
<evidence type="ECO:0000256" key="7">
    <source>
        <dbReference type="ARBA" id="ARBA00022927"/>
    </source>
</evidence>
<dbReference type="InterPro" id="IPR015943">
    <property type="entry name" value="WD40/YVTN_repeat-like_dom_sf"/>
</dbReference>
<gene>
    <name evidence="12" type="primary">SUVC02G2700</name>
    <name evidence="12" type="ORF">SUVC_02G2700</name>
</gene>
<dbReference type="PROSITE" id="PS50082">
    <property type="entry name" value="WD_REPEATS_2"/>
    <property type="match status" value="3"/>
</dbReference>
<evidence type="ECO:0000256" key="4">
    <source>
        <dbReference type="ARBA" id="ARBA00022490"/>
    </source>
</evidence>
<keyword evidence="7" id="KW-0653">Protein transport</keyword>
<organism evidence="12 13">
    <name type="scientific">Saccharomyces uvarum</name>
    <name type="common">Yeast</name>
    <name type="synonym">Saccharomyces bayanus var. uvarum</name>
    <dbReference type="NCBI Taxonomy" id="230603"/>
    <lineage>
        <taxon>Eukaryota</taxon>
        <taxon>Fungi</taxon>
        <taxon>Dikarya</taxon>
        <taxon>Ascomycota</taxon>
        <taxon>Saccharomycotina</taxon>
        <taxon>Saccharomycetes</taxon>
        <taxon>Saccharomycetales</taxon>
        <taxon>Saccharomycetaceae</taxon>
        <taxon>Saccharomyces</taxon>
    </lineage>
</organism>
<dbReference type="InterPro" id="IPR019775">
    <property type="entry name" value="WD40_repeat_CS"/>
</dbReference>
<dbReference type="InterPro" id="IPR044536">
    <property type="entry name" value="PEX7"/>
</dbReference>
<dbReference type="SMART" id="SM00320">
    <property type="entry name" value="WD40"/>
    <property type="match status" value="6"/>
</dbReference>
<dbReference type="AlphaFoldDB" id="A0AA35NP72"/>
<keyword evidence="4" id="KW-0963">Cytoplasm</keyword>